<evidence type="ECO:0000313" key="7">
    <source>
        <dbReference type="EMBL" id="MBB6357613.1"/>
    </source>
</evidence>
<protein>
    <recommendedName>
        <fullName evidence="5">Glutaredoxin</fullName>
    </recommendedName>
</protein>
<dbReference type="PRINTS" id="PR00160">
    <property type="entry name" value="GLUTAREDOXIN"/>
</dbReference>
<dbReference type="Proteomes" id="UP000536262">
    <property type="component" value="Unassembled WGS sequence"/>
</dbReference>
<dbReference type="CDD" id="cd03418">
    <property type="entry name" value="GRX_GRXb_1_3_like"/>
    <property type="match status" value="1"/>
</dbReference>
<evidence type="ECO:0000259" key="6">
    <source>
        <dbReference type="Pfam" id="PF00462"/>
    </source>
</evidence>
<dbReference type="Pfam" id="PF00462">
    <property type="entry name" value="Glutaredoxin"/>
    <property type="match status" value="1"/>
</dbReference>
<feature type="domain" description="Glutaredoxin" evidence="6">
    <location>
        <begin position="4"/>
        <end position="64"/>
    </location>
</feature>
<keyword evidence="8" id="KW-1185">Reference proteome</keyword>
<proteinExistence type="inferred from homology"/>
<keyword evidence="5" id="KW-0963">Cytoplasm</keyword>
<dbReference type="PANTHER" id="PTHR45694:SF18">
    <property type="entry name" value="GLUTAREDOXIN-1-RELATED"/>
    <property type="match status" value="1"/>
</dbReference>
<dbReference type="InterPro" id="IPR014025">
    <property type="entry name" value="Glutaredoxin_subgr"/>
</dbReference>
<reference evidence="7 8" key="1">
    <citation type="submission" date="2020-08" db="EMBL/GenBank/DDBJ databases">
        <title>Genomic Encyclopedia of Type Strains, Phase IV (KMG-IV): sequencing the most valuable type-strain genomes for metagenomic binning, comparative biology and taxonomic classification.</title>
        <authorList>
            <person name="Goeker M."/>
        </authorList>
    </citation>
    <scope>NUCLEOTIDE SEQUENCE [LARGE SCALE GENOMIC DNA]</scope>
    <source>
        <strain evidence="7 8">DSM 7051</strain>
    </source>
</reference>
<evidence type="ECO:0000256" key="1">
    <source>
        <dbReference type="ARBA" id="ARBA00002549"/>
    </source>
</evidence>
<dbReference type="GO" id="GO:0015038">
    <property type="term" value="F:glutathione disulfide oxidoreductase activity"/>
    <property type="evidence" value="ECO:0007669"/>
    <property type="project" value="UniProtKB-UniRule"/>
</dbReference>
<evidence type="ECO:0000256" key="5">
    <source>
        <dbReference type="RuleBase" id="RU364065"/>
    </source>
</evidence>
<dbReference type="Gene3D" id="3.40.30.10">
    <property type="entry name" value="Glutaredoxin"/>
    <property type="match status" value="1"/>
</dbReference>
<organism evidence="7 8">
    <name type="scientific">Aminobacter aganoensis</name>
    <dbReference type="NCBI Taxonomy" id="83264"/>
    <lineage>
        <taxon>Bacteria</taxon>
        <taxon>Pseudomonadati</taxon>
        <taxon>Pseudomonadota</taxon>
        <taxon>Alphaproteobacteria</taxon>
        <taxon>Hyphomicrobiales</taxon>
        <taxon>Phyllobacteriaceae</taxon>
        <taxon>Aminobacter</taxon>
    </lineage>
</organism>
<dbReference type="InterPro" id="IPR002109">
    <property type="entry name" value="Glutaredoxin"/>
</dbReference>
<dbReference type="AlphaFoldDB" id="A0A7X0KNX3"/>
<dbReference type="SUPFAM" id="SSF52833">
    <property type="entry name" value="Thioredoxin-like"/>
    <property type="match status" value="1"/>
</dbReference>
<keyword evidence="5" id="KW-0676">Redox-active center</keyword>
<name>A0A7X0KNX3_9HYPH</name>
<dbReference type="NCBIfam" id="TIGR02181">
    <property type="entry name" value="GRX_bact"/>
    <property type="match status" value="1"/>
</dbReference>
<keyword evidence="3 5" id="KW-0813">Transport</keyword>
<evidence type="ECO:0000313" key="8">
    <source>
        <dbReference type="Proteomes" id="UP000536262"/>
    </source>
</evidence>
<dbReference type="InterPro" id="IPR011900">
    <property type="entry name" value="GRX_bact"/>
</dbReference>
<evidence type="ECO:0000256" key="3">
    <source>
        <dbReference type="ARBA" id="ARBA00022448"/>
    </source>
</evidence>
<evidence type="ECO:0000256" key="4">
    <source>
        <dbReference type="ARBA" id="ARBA00022982"/>
    </source>
</evidence>
<dbReference type="RefSeq" id="WP_184702420.1">
    <property type="nucleotide sequence ID" value="NZ_BAABEG010000001.1"/>
</dbReference>
<dbReference type="InterPro" id="IPR036249">
    <property type="entry name" value="Thioredoxin-like_sf"/>
</dbReference>
<gene>
    <name evidence="7" type="ORF">GGR00_005436</name>
</gene>
<dbReference type="GO" id="GO:0034599">
    <property type="term" value="P:cellular response to oxidative stress"/>
    <property type="evidence" value="ECO:0007669"/>
    <property type="project" value="TreeGrafter"/>
</dbReference>
<dbReference type="EMBL" id="JACHOU010000027">
    <property type="protein sequence ID" value="MBB6357613.1"/>
    <property type="molecule type" value="Genomic_DNA"/>
</dbReference>
<dbReference type="GO" id="GO:0045454">
    <property type="term" value="P:cell redox homeostasis"/>
    <property type="evidence" value="ECO:0007669"/>
    <property type="project" value="InterPro"/>
</dbReference>
<accession>A0A7X0KNX3</accession>
<sequence>MVDVTIYTRMMCGYCTAAKRLLERKGVAFTEHDASFSPELRQEMISRANGRATFPQIFIGNIHVGGCDDLHALDAQGRLDALLATGA</sequence>
<comment type="similarity">
    <text evidence="2 5">Belongs to the glutaredoxin family.</text>
</comment>
<comment type="caution">
    <text evidence="7">The sequence shown here is derived from an EMBL/GenBank/DDBJ whole genome shotgun (WGS) entry which is preliminary data.</text>
</comment>
<dbReference type="GO" id="GO:0005737">
    <property type="term" value="C:cytoplasm"/>
    <property type="evidence" value="ECO:0007669"/>
    <property type="project" value="TreeGrafter"/>
</dbReference>
<dbReference type="PANTHER" id="PTHR45694">
    <property type="entry name" value="GLUTAREDOXIN 2"/>
    <property type="match status" value="1"/>
</dbReference>
<comment type="function">
    <text evidence="1 5">Has a glutathione-disulfide oxidoreductase activity in the presence of NADPH and glutathione reductase. Reduces low molecular weight disulfides and proteins.</text>
</comment>
<evidence type="ECO:0000256" key="2">
    <source>
        <dbReference type="ARBA" id="ARBA00007787"/>
    </source>
</evidence>
<dbReference type="PROSITE" id="PS51354">
    <property type="entry name" value="GLUTAREDOXIN_2"/>
    <property type="match status" value="1"/>
</dbReference>
<keyword evidence="4 5" id="KW-0249">Electron transport</keyword>